<proteinExistence type="predicted"/>
<feature type="transmembrane region" description="Helical" evidence="1">
    <location>
        <begin position="108"/>
        <end position="124"/>
    </location>
</feature>
<reference evidence="3" key="1">
    <citation type="submission" date="2023-07" db="EMBL/GenBank/DDBJ databases">
        <title>Whole genome shotgun sequence of Streptomyces spororaveus NBRC 15456.</title>
        <authorList>
            <person name="Komaki H."/>
            <person name="Tamura T."/>
        </authorList>
    </citation>
    <scope>NUCLEOTIDE SEQUENCE [LARGE SCALE GENOMIC DNA]</scope>
    <source>
        <strain evidence="3">NBRC 15456</strain>
    </source>
</reference>
<evidence type="ECO:0008006" key="4">
    <source>
        <dbReference type="Google" id="ProtNLM"/>
    </source>
</evidence>
<keyword evidence="1" id="KW-1133">Transmembrane helix</keyword>
<dbReference type="Proteomes" id="UP000608522">
    <property type="component" value="Unassembled WGS sequence"/>
</dbReference>
<comment type="caution">
    <text evidence="2">The sequence shown here is derived from an EMBL/GenBank/DDBJ whole genome shotgun (WGS) entry which is preliminary data.</text>
</comment>
<keyword evidence="1" id="KW-0812">Transmembrane</keyword>
<dbReference type="RefSeq" id="WP_202202896.1">
    <property type="nucleotide sequence ID" value="NZ_BAAATO010000003.1"/>
</dbReference>
<sequence>MSGSGAPEGDDYSATVLGSHWFSGPPAGAEAVTAVQPTPPEEAVTAIQPSTPAESVTAVQPVAPDRVEGSVLRFGPGVTAAMPAPFPLDAVMAAAPNRRRRLAGLRRYALAALVLAAVLAYLGWQRLGPGIEVRDVAVSTDPKGPACDSAADVVAVVATNGRPGVLTYRWVRSDGTRSEQLTERVPRGQREARLHLLWTFRGTGSFPAKAELQLVSPGQRTAAVDFTYRCVP</sequence>
<dbReference type="EMBL" id="BNED01000005">
    <property type="protein sequence ID" value="GHI81838.1"/>
    <property type="molecule type" value="Genomic_DNA"/>
</dbReference>
<accession>A0ABQ3TN90</accession>
<keyword evidence="3" id="KW-1185">Reference proteome</keyword>
<evidence type="ECO:0000313" key="3">
    <source>
        <dbReference type="Proteomes" id="UP000608522"/>
    </source>
</evidence>
<name>A0ABQ3TN90_9ACTN</name>
<protein>
    <recommendedName>
        <fullName evidence="4">Ig-like domain-containing protein</fullName>
    </recommendedName>
</protein>
<gene>
    <name evidence="2" type="ORF">Sspor_73990</name>
</gene>
<evidence type="ECO:0000256" key="1">
    <source>
        <dbReference type="SAM" id="Phobius"/>
    </source>
</evidence>
<evidence type="ECO:0000313" key="2">
    <source>
        <dbReference type="EMBL" id="GHI81838.1"/>
    </source>
</evidence>
<keyword evidence="1" id="KW-0472">Membrane</keyword>
<organism evidence="2 3">
    <name type="scientific">Streptomyces spororaveus</name>
    <dbReference type="NCBI Taxonomy" id="284039"/>
    <lineage>
        <taxon>Bacteria</taxon>
        <taxon>Bacillati</taxon>
        <taxon>Actinomycetota</taxon>
        <taxon>Actinomycetes</taxon>
        <taxon>Kitasatosporales</taxon>
        <taxon>Streptomycetaceae</taxon>
        <taxon>Streptomyces</taxon>
    </lineage>
</organism>